<evidence type="ECO:0000256" key="1">
    <source>
        <dbReference type="SAM" id="MobiDB-lite"/>
    </source>
</evidence>
<protein>
    <submittedName>
        <fullName evidence="2">Uncharacterized protein</fullName>
    </submittedName>
</protein>
<accession>A0A9D4WT74</accession>
<dbReference type="Proteomes" id="UP001058974">
    <property type="component" value="Chromosome 5"/>
</dbReference>
<comment type="caution">
    <text evidence="2">The sequence shown here is derived from an EMBL/GenBank/DDBJ whole genome shotgun (WGS) entry which is preliminary data.</text>
</comment>
<gene>
    <name evidence="2" type="ORF">KIW84_054480</name>
</gene>
<feature type="compositionally biased region" description="Acidic residues" evidence="1">
    <location>
        <begin position="118"/>
        <end position="127"/>
    </location>
</feature>
<keyword evidence="3" id="KW-1185">Reference proteome</keyword>
<reference evidence="2 3" key="1">
    <citation type="journal article" date="2022" name="Nat. Genet.">
        <title>Improved pea reference genome and pan-genome highlight genomic features and evolutionary characteristics.</title>
        <authorList>
            <person name="Yang T."/>
            <person name="Liu R."/>
            <person name="Luo Y."/>
            <person name="Hu S."/>
            <person name="Wang D."/>
            <person name="Wang C."/>
            <person name="Pandey M.K."/>
            <person name="Ge S."/>
            <person name="Xu Q."/>
            <person name="Li N."/>
            <person name="Li G."/>
            <person name="Huang Y."/>
            <person name="Saxena R.K."/>
            <person name="Ji Y."/>
            <person name="Li M."/>
            <person name="Yan X."/>
            <person name="He Y."/>
            <person name="Liu Y."/>
            <person name="Wang X."/>
            <person name="Xiang C."/>
            <person name="Varshney R.K."/>
            <person name="Ding H."/>
            <person name="Gao S."/>
            <person name="Zong X."/>
        </authorList>
    </citation>
    <scope>NUCLEOTIDE SEQUENCE [LARGE SCALE GENOMIC DNA]</scope>
    <source>
        <strain evidence="2 3">cv. Zhongwan 6</strain>
    </source>
</reference>
<sequence length="127" mass="14242">MKPTAQIILLLILYNIKPRSHLSSIPLEATYILFFIPKNRQVNVARIIANEIKMVAESSRKPGVKPICHLVFTVLIMGLCVARQIVLLKQGTTSHDNQEGEDEVEESEKETSIGLEESGLDDEIEDE</sequence>
<evidence type="ECO:0000313" key="3">
    <source>
        <dbReference type="Proteomes" id="UP001058974"/>
    </source>
</evidence>
<dbReference type="AlphaFoldDB" id="A0A9D4WT74"/>
<evidence type="ECO:0000313" key="2">
    <source>
        <dbReference type="EMBL" id="KAI5408658.1"/>
    </source>
</evidence>
<organism evidence="2 3">
    <name type="scientific">Pisum sativum</name>
    <name type="common">Garden pea</name>
    <name type="synonym">Lathyrus oleraceus</name>
    <dbReference type="NCBI Taxonomy" id="3888"/>
    <lineage>
        <taxon>Eukaryota</taxon>
        <taxon>Viridiplantae</taxon>
        <taxon>Streptophyta</taxon>
        <taxon>Embryophyta</taxon>
        <taxon>Tracheophyta</taxon>
        <taxon>Spermatophyta</taxon>
        <taxon>Magnoliopsida</taxon>
        <taxon>eudicotyledons</taxon>
        <taxon>Gunneridae</taxon>
        <taxon>Pentapetalae</taxon>
        <taxon>rosids</taxon>
        <taxon>fabids</taxon>
        <taxon>Fabales</taxon>
        <taxon>Fabaceae</taxon>
        <taxon>Papilionoideae</taxon>
        <taxon>50 kb inversion clade</taxon>
        <taxon>NPAAA clade</taxon>
        <taxon>Hologalegina</taxon>
        <taxon>IRL clade</taxon>
        <taxon>Fabeae</taxon>
        <taxon>Lathyrus</taxon>
    </lineage>
</organism>
<name>A0A9D4WT74_PEA</name>
<feature type="region of interest" description="Disordered" evidence="1">
    <location>
        <begin position="92"/>
        <end position="127"/>
    </location>
</feature>
<dbReference type="Gramene" id="Psat05G0448000-T1">
    <property type="protein sequence ID" value="KAI5408658.1"/>
    <property type="gene ID" value="KIW84_054480"/>
</dbReference>
<dbReference type="EMBL" id="JAMSHJ010000005">
    <property type="protein sequence ID" value="KAI5408658.1"/>
    <property type="molecule type" value="Genomic_DNA"/>
</dbReference>
<proteinExistence type="predicted"/>
<feature type="compositionally biased region" description="Acidic residues" evidence="1">
    <location>
        <begin position="99"/>
        <end position="108"/>
    </location>
</feature>